<dbReference type="PANTHER" id="PTHR46300">
    <property type="entry name" value="P450, PUTATIVE (EUROFUNG)-RELATED-RELATED"/>
    <property type="match status" value="1"/>
</dbReference>
<dbReference type="InterPro" id="IPR002401">
    <property type="entry name" value="Cyt_P450_E_grp-I"/>
</dbReference>
<dbReference type="AlphaFoldDB" id="A0A8H7NZE4"/>
<dbReference type="Proteomes" id="UP000639403">
    <property type="component" value="Unassembled WGS sequence"/>
</dbReference>
<organism evidence="15 16">
    <name type="scientific">Rhodonia placenta</name>
    <dbReference type="NCBI Taxonomy" id="104341"/>
    <lineage>
        <taxon>Eukaryota</taxon>
        <taxon>Fungi</taxon>
        <taxon>Dikarya</taxon>
        <taxon>Basidiomycota</taxon>
        <taxon>Agaricomycotina</taxon>
        <taxon>Agaricomycetes</taxon>
        <taxon>Polyporales</taxon>
        <taxon>Adustoporiaceae</taxon>
        <taxon>Rhodonia</taxon>
    </lineage>
</organism>
<evidence type="ECO:0000256" key="13">
    <source>
        <dbReference type="PIRSR" id="PIRSR602401-1"/>
    </source>
</evidence>
<evidence type="ECO:0000256" key="6">
    <source>
        <dbReference type="ARBA" id="ARBA00022692"/>
    </source>
</evidence>
<comment type="cofactor">
    <cofactor evidence="1 13">
        <name>heme</name>
        <dbReference type="ChEBI" id="CHEBI:30413"/>
    </cofactor>
</comment>
<keyword evidence="9 14" id="KW-0560">Oxidoreductase</keyword>
<dbReference type="PRINTS" id="PR00385">
    <property type="entry name" value="P450"/>
</dbReference>
<evidence type="ECO:0000256" key="4">
    <source>
        <dbReference type="ARBA" id="ARBA00010617"/>
    </source>
</evidence>
<sequence>MGLYPEVQKKAQAELDTVVEAGKLPDYNDRPNLPYVNALIRSLATDRSSRRTIRAVMHDPSLYPDPFEVRPERYLSPSAALNPDPRTFAFGYGRRACPGQILAEDSLFIIVVRVLSTMTIERALGTDNLPVEYTSGAIRSVRDTQWVRETTNSEVDQI</sequence>
<dbReference type="PANTHER" id="PTHR46300:SF2">
    <property type="entry name" value="CYTOCHROME P450 MONOOXYGENASE ALNH-RELATED"/>
    <property type="match status" value="1"/>
</dbReference>
<comment type="similarity">
    <text evidence="4 14">Belongs to the cytochrome P450 family.</text>
</comment>
<keyword evidence="11 14" id="KW-0503">Monooxygenase</keyword>
<evidence type="ECO:0000256" key="14">
    <source>
        <dbReference type="RuleBase" id="RU000461"/>
    </source>
</evidence>
<dbReference type="PROSITE" id="PS00086">
    <property type="entry name" value="CYTOCHROME_P450"/>
    <property type="match status" value="1"/>
</dbReference>
<evidence type="ECO:0000256" key="8">
    <source>
        <dbReference type="ARBA" id="ARBA00022989"/>
    </source>
</evidence>
<accession>A0A8H7NZE4</accession>
<evidence type="ECO:0000256" key="10">
    <source>
        <dbReference type="ARBA" id="ARBA00023004"/>
    </source>
</evidence>
<comment type="pathway">
    <text evidence="3">Secondary metabolite biosynthesis.</text>
</comment>
<gene>
    <name evidence="15" type="ORF">IEO21_06766</name>
</gene>
<reference evidence="15" key="1">
    <citation type="submission" date="2020-11" db="EMBL/GenBank/DDBJ databases">
        <authorList>
            <person name="Koelle M."/>
            <person name="Horta M.A.C."/>
            <person name="Nowrousian M."/>
            <person name="Ohm R.A."/>
            <person name="Benz P."/>
            <person name="Pilgard A."/>
        </authorList>
    </citation>
    <scope>NUCLEOTIDE SEQUENCE</scope>
    <source>
        <strain evidence="15">FPRL280</strain>
    </source>
</reference>
<dbReference type="Gene3D" id="1.10.630.10">
    <property type="entry name" value="Cytochrome P450"/>
    <property type="match status" value="2"/>
</dbReference>
<keyword evidence="8" id="KW-1133">Transmembrane helix</keyword>
<dbReference type="EMBL" id="JADOXO010000164">
    <property type="protein sequence ID" value="KAF9810818.1"/>
    <property type="molecule type" value="Genomic_DNA"/>
</dbReference>
<evidence type="ECO:0000313" key="15">
    <source>
        <dbReference type="EMBL" id="KAF9810818.1"/>
    </source>
</evidence>
<feature type="binding site" description="axial binding residue" evidence="13">
    <location>
        <position position="97"/>
    </location>
    <ligand>
        <name>heme</name>
        <dbReference type="ChEBI" id="CHEBI:30413"/>
    </ligand>
    <ligandPart>
        <name>Fe</name>
        <dbReference type="ChEBI" id="CHEBI:18248"/>
    </ligandPart>
</feature>
<dbReference type="PRINTS" id="PR00463">
    <property type="entry name" value="EP450I"/>
</dbReference>
<evidence type="ECO:0000313" key="16">
    <source>
        <dbReference type="Proteomes" id="UP000639403"/>
    </source>
</evidence>
<evidence type="ECO:0000256" key="5">
    <source>
        <dbReference type="ARBA" id="ARBA00022617"/>
    </source>
</evidence>
<dbReference type="InterPro" id="IPR036396">
    <property type="entry name" value="Cyt_P450_sf"/>
</dbReference>
<comment type="caution">
    <text evidence="15">The sequence shown here is derived from an EMBL/GenBank/DDBJ whole genome shotgun (WGS) entry which is preliminary data.</text>
</comment>
<dbReference type="GO" id="GO:0016705">
    <property type="term" value="F:oxidoreductase activity, acting on paired donors, with incorporation or reduction of molecular oxygen"/>
    <property type="evidence" value="ECO:0007669"/>
    <property type="project" value="InterPro"/>
</dbReference>
<keyword evidence="7 13" id="KW-0479">Metal-binding</keyword>
<dbReference type="InterPro" id="IPR017972">
    <property type="entry name" value="Cyt_P450_CS"/>
</dbReference>
<dbReference type="InterPro" id="IPR050364">
    <property type="entry name" value="Cytochrome_P450_fung"/>
</dbReference>
<evidence type="ECO:0000256" key="11">
    <source>
        <dbReference type="ARBA" id="ARBA00023033"/>
    </source>
</evidence>
<keyword evidence="10 13" id="KW-0408">Iron</keyword>
<dbReference type="GO" id="GO:0020037">
    <property type="term" value="F:heme binding"/>
    <property type="evidence" value="ECO:0007669"/>
    <property type="project" value="InterPro"/>
</dbReference>
<dbReference type="SUPFAM" id="SSF48264">
    <property type="entry name" value="Cytochrome P450"/>
    <property type="match status" value="1"/>
</dbReference>
<evidence type="ECO:0000256" key="3">
    <source>
        <dbReference type="ARBA" id="ARBA00005179"/>
    </source>
</evidence>
<dbReference type="GO" id="GO:0004497">
    <property type="term" value="F:monooxygenase activity"/>
    <property type="evidence" value="ECO:0007669"/>
    <property type="project" value="UniProtKB-KW"/>
</dbReference>
<name>A0A8H7NZE4_9APHY</name>
<dbReference type="Pfam" id="PF00067">
    <property type="entry name" value="p450"/>
    <property type="match status" value="2"/>
</dbReference>
<evidence type="ECO:0000256" key="7">
    <source>
        <dbReference type="ARBA" id="ARBA00022723"/>
    </source>
</evidence>
<keyword evidence="12" id="KW-0472">Membrane</keyword>
<evidence type="ECO:0000256" key="2">
    <source>
        <dbReference type="ARBA" id="ARBA00004370"/>
    </source>
</evidence>
<dbReference type="GO" id="GO:0016020">
    <property type="term" value="C:membrane"/>
    <property type="evidence" value="ECO:0007669"/>
    <property type="project" value="UniProtKB-SubCell"/>
</dbReference>
<protein>
    <recommendedName>
        <fullName evidence="17">Cytochrome P450</fullName>
    </recommendedName>
</protein>
<evidence type="ECO:0008006" key="17">
    <source>
        <dbReference type="Google" id="ProtNLM"/>
    </source>
</evidence>
<evidence type="ECO:0000256" key="1">
    <source>
        <dbReference type="ARBA" id="ARBA00001971"/>
    </source>
</evidence>
<dbReference type="InterPro" id="IPR001128">
    <property type="entry name" value="Cyt_P450"/>
</dbReference>
<evidence type="ECO:0000256" key="9">
    <source>
        <dbReference type="ARBA" id="ARBA00023002"/>
    </source>
</evidence>
<keyword evidence="5 13" id="KW-0349">Heme</keyword>
<comment type="subcellular location">
    <subcellularLocation>
        <location evidence="2">Membrane</location>
    </subcellularLocation>
</comment>
<dbReference type="GO" id="GO:0005506">
    <property type="term" value="F:iron ion binding"/>
    <property type="evidence" value="ECO:0007669"/>
    <property type="project" value="InterPro"/>
</dbReference>
<proteinExistence type="inferred from homology"/>
<evidence type="ECO:0000256" key="12">
    <source>
        <dbReference type="ARBA" id="ARBA00023136"/>
    </source>
</evidence>
<reference evidence="15" key="2">
    <citation type="journal article" name="Front. Microbiol.">
        <title>Degradative Capacity of Two Strains of Rhodonia placenta: From Phenotype to Genotype.</title>
        <authorList>
            <person name="Kolle M."/>
            <person name="Horta M.A.C."/>
            <person name="Nowrousian M."/>
            <person name="Ohm R.A."/>
            <person name="Benz J.P."/>
            <person name="Pilgard A."/>
        </authorList>
    </citation>
    <scope>NUCLEOTIDE SEQUENCE</scope>
    <source>
        <strain evidence="15">FPRL280</strain>
    </source>
</reference>
<keyword evidence="6" id="KW-0812">Transmembrane</keyword>